<dbReference type="AlphaFoldDB" id="C0XTE3"/>
<accession>C0XTE3</accession>
<gene>
    <name evidence="1" type="ORF">HMPREF0298_1713</name>
</gene>
<proteinExistence type="predicted"/>
<keyword evidence="2" id="KW-1185">Reference proteome</keyword>
<comment type="caution">
    <text evidence="1">The sequence shown here is derived from an EMBL/GenBank/DDBJ whole genome shotgun (WGS) entry which is preliminary data.</text>
</comment>
<dbReference type="STRING" id="525263.HMPREF0298_1713"/>
<dbReference type="EMBL" id="ACHJ01000141">
    <property type="protein sequence ID" value="EEI16440.1"/>
    <property type="molecule type" value="Genomic_DNA"/>
</dbReference>
<name>C0XTE3_CORLD</name>
<dbReference type="HOGENOM" id="CLU_3268713_0_0_11"/>
<dbReference type="Proteomes" id="UP000006196">
    <property type="component" value="Unassembled WGS sequence"/>
</dbReference>
<evidence type="ECO:0000313" key="2">
    <source>
        <dbReference type="Proteomes" id="UP000006196"/>
    </source>
</evidence>
<sequence>MIGRDYFGASVHDNGGNVVGAAEVGLGPSRWMKLGFQSRLS</sequence>
<protein>
    <submittedName>
        <fullName evidence="1">Uncharacterized protein</fullName>
    </submittedName>
</protein>
<evidence type="ECO:0000313" key="1">
    <source>
        <dbReference type="EMBL" id="EEI16440.1"/>
    </source>
</evidence>
<reference evidence="1" key="1">
    <citation type="submission" date="2009-01" db="EMBL/GenBank/DDBJ databases">
        <authorList>
            <person name="Qin X."/>
            <person name="Bachman B."/>
            <person name="Battles P."/>
            <person name="Bell A."/>
            <person name="Bess C."/>
            <person name="Bickham C."/>
            <person name="Chaboub L."/>
            <person name="Chen D."/>
            <person name="Coyle M."/>
            <person name="Deiros D.R."/>
            <person name="Dinh H."/>
            <person name="Forbes L."/>
            <person name="Fowler G."/>
            <person name="Francisco L."/>
            <person name="Fu Q."/>
            <person name="Gubbala S."/>
            <person name="Hale W."/>
            <person name="Han Y."/>
            <person name="Hemphill L."/>
            <person name="Highlander S.K."/>
            <person name="Hirani K."/>
            <person name="Hogues M."/>
            <person name="Jackson L."/>
            <person name="Jakkamsetti A."/>
            <person name="Javaid M."/>
            <person name="Jiang H."/>
            <person name="Korchina V."/>
            <person name="Kovar C."/>
            <person name="Lara F."/>
            <person name="Lee S."/>
            <person name="Mata R."/>
            <person name="Mathew T."/>
            <person name="Moen C."/>
            <person name="Morales K."/>
            <person name="Munidasa M."/>
            <person name="Nazareth L."/>
            <person name="Ngo R."/>
            <person name="Nguyen L."/>
            <person name="Okwuonu G."/>
            <person name="Ongeri F."/>
            <person name="Patil S."/>
            <person name="Petrosino J."/>
            <person name="Pham C."/>
            <person name="Pham P."/>
            <person name="Pu L.-L."/>
            <person name="Puazo M."/>
            <person name="Raj R."/>
            <person name="Reid J."/>
            <person name="Rouhana J."/>
            <person name="Saada N."/>
            <person name="Shang Y."/>
            <person name="Simmons D."/>
            <person name="Thornton R."/>
            <person name="Warren J."/>
            <person name="Weissenberger G."/>
            <person name="Zhang J."/>
            <person name="Zhang L."/>
            <person name="Zhou C."/>
            <person name="Zhu D."/>
            <person name="Muzny D."/>
            <person name="Worley K."/>
            <person name="Gibbs R."/>
        </authorList>
    </citation>
    <scope>NUCLEOTIDE SEQUENCE [LARGE SCALE GENOMIC DNA]</scope>
    <source>
        <strain evidence="1">DSM 44291</strain>
    </source>
</reference>
<organism evidence="1 2">
    <name type="scientific">Corynebacterium lipophiloflavum (strain ATCC 700352 / DSM 44291 / CCUG 37336 / JCM 10383 / DMMZ 1944)</name>
    <dbReference type="NCBI Taxonomy" id="525263"/>
    <lineage>
        <taxon>Bacteria</taxon>
        <taxon>Bacillati</taxon>
        <taxon>Actinomycetota</taxon>
        <taxon>Actinomycetes</taxon>
        <taxon>Mycobacteriales</taxon>
        <taxon>Corynebacteriaceae</taxon>
        <taxon>Corynebacterium</taxon>
    </lineage>
</organism>